<protein>
    <recommendedName>
        <fullName evidence="6">DUF4283 domain-containing protein</fullName>
    </recommendedName>
</protein>
<dbReference type="EMBL" id="SSTE01017161">
    <property type="protein sequence ID" value="KAA0040711.1"/>
    <property type="molecule type" value="Genomic_DNA"/>
</dbReference>
<reference evidence="4 5" key="1">
    <citation type="submission" date="2019-08" db="EMBL/GenBank/DDBJ databases">
        <title>Draft genome sequences of two oriental melons (Cucumis melo L. var makuwa).</title>
        <authorList>
            <person name="Kwon S.-Y."/>
        </authorList>
    </citation>
    <scope>NUCLEOTIDE SEQUENCE [LARGE SCALE GENOMIC DNA]</scope>
    <source>
        <strain evidence="5">cv. Chang Bougi</strain>
        <strain evidence="4">cv. SW 3</strain>
        <tissue evidence="2">Leaf</tissue>
    </source>
</reference>
<name>A0A5A7TGC4_CUCMM</name>
<gene>
    <name evidence="3" type="ORF">E5676_scaffold4170G00130</name>
    <name evidence="2" type="ORF">E6C27_scaffold529G00320</name>
</gene>
<dbReference type="Proteomes" id="UP000321947">
    <property type="component" value="Unassembled WGS sequence"/>
</dbReference>
<evidence type="ECO:0000313" key="2">
    <source>
        <dbReference type="EMBL" id="KAA0040711.1"/>
    </source>
</evidence>
<comment type="caution">
    <text evidence="2">The sequence shown here is derived from an EMBL/GenBank/DDBJ whole genome shotgun (WGS) entry which is preliminary data.</text>
</comment>
<feature type="compositionally biased region" description="Basic and acidic residues" evidence="1">
    <location>
        <begin position="218"/>
        <end position="234"/>
    </location>
</feature>
<feature type="region of interest" description="Disordered" evidence="1">
    <location>
        <begin position="213"/>
        <end position="234"/>
    </location>
</feature>
<evidence type="ECO:0000313" key="5">
    <source>
        <dbReference type="Proteomes" id="UP000321947"/>
    </source>
</evidence>
<evidence type="ECO:0000313" key="3">
    <source>
        <dbReference type="EMBL" id="TYK14279.1"/>
    </source>
</evidence>
<dbReference type="OrthoDB" id="999103at2759"/>
<dbReference type="AlphaFoldDB" id="A0A5A7TGC4"/>
<accession>A0A5A7TGC4</accession>
<dbReference type="EMBL" id="SSTD01009372">
    <property type="protein sequence ID" value="TYK14279.1"/>
    <property type="molecule type" value="Genomic_DNA"/>
</dbReference>
<evidence type="ECO:0000313" key="4">
    <source>
        <dbReference type="Proteomes" id="UP000321393"/>
    </source>
</evidence>
<evidence type="ECO:0008006" key="6">
    <source>
        <dbReference type="Google" id="ProtNLM"/>
    </source>
</evidence>
<proteinExistence type="predicted"/>
<sequence>MKEARSPASPTRCIVGENTVILIRIFFHDDWRKIMINLEKQMNASFFFTPFQSDKAMVSFQDPSHAKLLCKNRSMGIPLSAWNYGTFFKIGNAYGGFLDVARETQNMTNLLNAIIKIRKWLIEKDGSFQRQAAVDFNEFNPNVEQYQFIRQAAISPKSPKLKSKIVINEDLADPGNLTLAKDINAKGISKSNSSLDSGILKRKWVEKGKALMLADEETNQKDSHSMHSNDEDNS</sequence>
<dbReference type="Proteomes" id="UP000321393">
    <property type="component" value="Unassembled WGS sequence"/>
</dbReference>
<evidence type="ECO:0000256" key="1">
    <source>
        <dbReference type="SAM" id="MobiDB-lite"/>
    </source>
</evidence>
<organism evidence="2 4">
    <name type="scientific">Cucumis melo var. makuwa</name>
    <name type="common">Oriental melon</name>
    <dbReference type="NCBI Taxonomy" id="1194695"/>
    <lineage>
        <taxon>Eukaryota</taxon>
        <taxon>Viridiplantae</taxon>
        <taxon>Streptophyta</taxon>
        <taxon>Embryophyta</taxon>
        <taxon>Tracheophyta</taxon>
        <taxon>Spermatophyta</taxon>
        <taxon>Magnoliopsida</taxon>
        <taxon>eudicotyledons</taxon>
        <taxon>Gunneridae</taxon>
        <taxon>Pentapetalae</taxon>
        <taxon>rosids</taxon>
        <taxon>fabids</taxon>
        <taxon>Cucurbitales</taxon>
        <taxon>Cucurbitaceae</taxon>
        <taxon>Benincaseae</taxon>
        <taxon>Cucumis</taxon>
    </lineage>
</organism>